<proteinExistence type="predicted"/>
<keyword evidence="1" id="KW-0732">Signal</keyword>
<evidence type="ECO:0000256" key="1">
    <source>
        <dbReference type="SAM" id="SignalP"/>
    </source>
</evidence>
<name>A0A2V4C818_9FLAO</name>
<dbReference type="Pfam" id="PF19765">
    <property type="entry name" value="DUF6252"/>
    <property type="match status" value="1"/>
</dbReference>
<evidence type="ECO:0008006" key="4">
    <source>
        <dbReference type="Google" id="ProtNLM"/>
    </source>
</evidence>
<keyword evidence="3" id="KW-1185">Reference proteome</keyword>
<reference evidence="2 3" key="1">
    <citation type="submission" date="2018-05" db="EMBL/GenBank/DDBJ databases">
        <title>Flavobacterium sp. strain IMCC34758, incomplete genome.</title>
        <authorList>
            <person name="Joung Y."/>
        </authorList>
    </citation>
    <scope>NUCLEOTIDE SEQUENCE [LARGE SCALE GENOMIC DNA]</scope>
    <source>
        <strain evidence="2 3">IMCC34758</strain>
    </source>
</reference>
<dbReference type="InterPro" id="IPR046219">
    <property type="entry name" value="DUF6252"/>
</dbReference>
<dbReference type="EMBL" id="QJHL01000001">
    <property type="protein sequence ID" value="PXY47167.1"/>
    <property type="molecule type" value="Genomic_DNA"/>
</dbReference>
<dbReference type="AlphaFoldDB" id="A0A2V4C818"/>
<feature type="signal peptide" evidence="1">
    <location>
        <begin position="1"/>
        <end position="21"/>
    </location>
</feature>
<feature type="chain" id="PRO_5015938998" description="Lipocalin-like domain-containing protein" evidence="1">
    <location>
        <begin position="22"/>
        <end position="182"/>
    </location>
</feature>
<dbReference type="OrthoDB" id="1359196at2"/>
<evidence type="ECO:0000313" key="3">
    <source>
        <dbReference type="Proteomes" id="UP000247681"/>
    </source>
</evidence>
<evidence type="ECO:0000313" key="2">
    <source>
        <dbReference type="EMBL" id="PXY47167.1"/>
    </source>
</evidence>
<organism evidence="2 3">
    <name type="scientific">Flavobacterium hydrophilum</name>
    <dbReference type="NCBI Taxonomy" id="2211445"/>
    <lineage>
        <taxon>Bacteria</taxon>
        <taxon>Pseudomonadati</taxon>
        <taxon>Bacteroidota</taxon>
        <taxon>Flavobacteriia</taxon>
        <taxon>Flavobacteriales</taxon>
        <taxon>Flavobacteriaceae</taxon>
        <taxon>Flavobacterium</taxon>
    </lineage>
</organism>
<comment type="caution">
    <text evidence="2">The sequence shown here is derived from an EMBL/GenBank/DDBJ whole genome shotgun (WGS) entry which is preliminary data.</text>
</comment>
<dbReference type="Proteomes" id="UP000247681">
    <property type="component" value="Unassembled WGS sequence"/>
</dbReference>
<sequence>MKKLFGLGLIFLTILTTGCSSDDSNDVNSTVSATINGAAWKPTKKVGATLIKMPGQGQRFDISIHSNSEILSLAFESELTTNNAMPLGTYNFYEDPEEGQISNALFFNSYLIDGDTYTEHFPVSGKITVTAIDPVKKTISGTFSFRAQKEGVLQTKIVTPEVFEVTNGVFENLSYLVFTATP</sequence>
<accession>A0A2V4C818</accession>
<gene>
    <name evidence="2" type="ORF">DMB68_08475</name>
</gene>
<protein>
    <recommendedName>
        <fullName evidence="4">Lipocalin-like domain-containing protein</fullName>
    </recommendedName>
</protein>
<dbReference type="RefSeq" id="WP_110346168.1">
    <property type="nucleotide sequence ID" value="NZ_QJHL01000001.1"/>
</dbReference>
<dbReference type="PROSITE" id="PS51257">
    <property type="entry name" value="PROKAR_LIPOPROTEIN"/>
    <property type="match status" value="1"/>
</dbReference>